<comment type="similarity">
    <text evidence="1">Belongs to the LysR transcriptional regulatory family.</text>
</comment>
<dbReference type="PANTHER" id="PTHR30126">
    <property type="entry name" value="HTH-TYPE TRANSCRIPTIONAL REGULATOR"/>
    <property type="match status" value="1"/>
</dbReference>
<dbReference type="InterPro" id="IPR036390">
    <property type="entry name" value="WH_DNA-bd_sf"/>
</dbReference>
<accession>A0A4R6Z0I7</accession>
<keyword evidence="2" id="KW-0805">Transcription regulation</keyword>
<name>A0A4R6Z0I7_9GAMM</name>
<dbReference type="Gene3D" id="1.10.10.10">
    <property type="entry name" value="Winged helix-like DNA-binding domain superfamily/Winged helix DNA-binding domain"/>
    <property type="match status" value="1"/>
</dbReference>
<evidence type="ECO:0000256" key="4">
    <source>
        <dbReference type="ARBA" id="ARBA00023163"/>
    </source>
</evidence>
<dbReference type="InterPro" id="IPR000847">
    <property type="entry name" value="LysR_HTH_N"/>
</dbReference>
<dbReference type="Pfam" id="PF03466">
    <property type="entry name" value="LysR_substrate"/>
    <property type="match status" value="1"/>
</dbReference>
<gene>
    <name evidence="6" type="ORF">DFR29_105220</name>
</gene>
<evidence type="ECO:0000259" key="5">
    <source>
        <dbReference type="PROSITE" id="PS50931"/>
    </source>
</evidence>
<dbReference type="PROSITE" id="PS50931">
    <property type="entry name" value="HTH_LYSR"/>
    <property type="match status" value="1"/>
</dbReference>
<evidence type="ECO:0000256" key="2">
    <source>
        <dbReference type="ARBA" id="ARBA00023015"/>
    </source>
</evidence>
<evidence type="ECO:0000256" key="3">
    <source>
        <dbReference type="ARBA" id="ARBA00023125"/>
    </source>
</evidence>
<dbReference type="Proteomes" id="UP000295293">
    <property type="component" value="Unassembled WGS sequence"/>
</dbReference>
<evidence type="ECO:0000313" key="6">
    <source>
        <dbReference type="EMBL" id="TDR45037.1"/>
    </source>
</evidence>
<dbReference type="InterPro" id="IPR005119">
    <property type="entry name" value="LysR_subst-bd"/>
</dbReference>
<feature type="domain" description="HTH lysR-type" evidence="5">
    <location>
        <begin position="1"/>
        <end position="55"/>
    </location>
</feature>
<dbReference type="GO" id="GO:0003700">
    <property type="term" value="F:DNA-binding transcription factor activity"/>
    <property type="evidence" value="ECO:0007669"/>
    <property type="project" value="InterPro"/>
</dbReference>
<dbReference type="Pfam" id="PF00126">
    <property type="entry name" value="HTH_1"/>
    <property type="match status" value="1"/>
</dbReference>
<proteinExistence type="inferred from homology"/>
<dbReference type="OrthoDB" id="9808620at2"/>
<comment type="caution">
    <text evidence="6">The sequence shown here is derived from an EMBL/GenBank/DDBJ whole genome shotgun (WGS) entry which is preliminary data.</text>
</comment>
<keyword evidence="3 6" id="KW-0238">DNA-binding</keyword>
<dbReference type="PANTHER" id="PTHR30126:SF39">
    <property type="entry name" value="HTH-TYPE TRANSCRIPTIONAL REGULATOR CYSL"/>
    <property type="match status" value="1"/>
</dbReference>
<dbReference type="EMBL" id="SNZH01000005">
    <property type="protein sequence ID" value="TDR45037.1"/>
    <property type="molecule type" value="Genomic_DNA"/>
</dbReference>
<evidence type="ECO:0000256" key="1">
    <source>
        <dbReference type="ARBA" id="ARBA00009437"/>
    </source>
</evidence>
<dbReference type="InterPro" id="IPR036388">
    <property type="entry name" value="WH-like_DNA-bd_sf"/>
</dbReference>
<dbReference type="SUPFAM" id="SSF53850">
    <property type="entry name" value="Periplasmic binding protein-like II"/>
    <property type="match status" value="1"/>
</dbReference>
<dbReference type="AlphaFoldDB" id="A0A4R6Z0I7"/>
<sequence>MNLHLLRLFVAVAEAGSFSRAAEKLHLSQPAVSKGLRELEHQLDLVLIERSSGATRGAGGARGLRLSEAGTALLAHARGIFALERAALDDVRARVGVQRGTLTVGASTTVASYWLPPYIAAFCQAYPAVLPRVMVGNTQWVCEQLLDCNVDLALVEGQVEDEQIEVSNWKSDPLAIVAAMDSALPRRSVSAAMLARQNWILREPGSGTRQATEALCAANGIDARPWMEMASNEAIARTVAAGVGISLLPRVVVADMLALGSLRELRLSGAALSRPLYRLGLKARPLVPAARKMVELLERKR</sequence>
<evidence type="ECO:0000313" key="7">
    <source>
        <dbReference type="Proteomes" id="UP000295293"/>
    </source>
</evidence>
<dbReference type="GO" id="GO:0000976">
    <property type="term" value="F:transcription cis-regulatory region binding"/>
    <property type="evidence" value="ECO:0007669"/>
    <property type="project" value="TreeGrafter"/>
</dbReference>
<dbReference type="Gene3D" id="3.40.190.290">
    <property type="match status" value="1"/>
</dbReference>
<keyword evidence="4" id="KW-0804">Transcription</keyword>
<keyword evidence="7" id="KW-1185">Reference proteome</keyword>
<dbReference type="SUPFAM" id="SSF46785">
    <property type="entry name" value="Winged helix' DNA-binding domain"/>
    <property type="match status" value="1"/>
</dbReference>
<organism evidence="6 7">
    <name type="scientific">Tahibacter aquaticus</name>
    <dbReference type="NCBI Taxonomy" id="520092"/>
    <lineage>
        <taxon>Bacteria</taxon>
        <taxon>Pseudomonadati</taxon>
        <taxon>Pseudomonadota</taxon>
        <taxon>Gammaproteobacteria</taxon>
        <taxon>Lysobacterales</taxon>
        <taxon>Rhodanobacteraceae</taxon>
        <taxon>Tahibacter</taxon>
    </lineage>
</organism>
<reference evidence="6 7" key="1">
    <citation type="submission" date="2019-03" db="EMBL/GenBank/DDBJ databases">
        <title>Genomic Encyclopedia of Type Strains, Phase IV (KMG-IV): sequencing the most valuable type-strain genomes for metagenomic binning, comparative biology and taxonomic classification.</title>
        <authorList>
            <person name="Goeker M."/>
        </authorList>
    </citation>
    <scope>NUCLEOTIDE SEQUENCE [LARGE SCALE GENOMIC DNA]</scope>
    <source>
        <strain evidence="6 7">DSM 21667</strain>
    </source>
</reference>
<dbReference type="RefSeq" id="WP_133818539.1">
    <property type="nucleotide sequence ID" value="NZ_SNZH01000005.1"/>
</dbReference>
<dbReference type="PRINTS" id="PR00039">
    <property type="entry name" value="HTHLYSR"/>
</dbReference>
<protein>
    <submittedName>
        <fullName evidence="6">DNA-binding transcriptional LysR family regulator</fullName>
    </submittedName>
</protein>